<reference evidence="2 3" key="1">
    <citation type="journal article" date="2016" name="Nat. Commun.">
        <title>Thousands of microbial genomes shed light on interconnected biogeochemical processes in an aquifer system.</title>
        <authorList>
            <person name="Anantharaman K."/>
            <person name="Brown C.T."/>
            <person name="Hug L.A."/>
            <person name="Sharon I."/>
            <person name="Castelle C.J."/>
            <person name="Probst A.J."/>
            <person name="Thomas B.C."/>
            <person name="Singh A."/>
            <person name="Wilkins M.J."/>
            <person name="Karaoz U."/>
            <person name="Brodie E.L."/>
            <person name="Williams K.H."/>
            <person name="Hubbard S.S."/>
            <person name="Banfield J.F."/>
        </authorList>
    </citation>
    <scope>NUCLEOTIDE SEQUENCE [LARGE SCALE GENOMIC DNA]</scope>
</reference>
<dbReference type="InterPro" id="IPR043128">
    <property type="entry name" value="Rev_trsase/Diguanyl_cyclase"/>
</dbReference>
<sequence>MRLGHVYHDIISVENLLSAWREFLCGKRKRKDVGLFSVQLMDNILALHRDLVDKSYRHDLYHAFKINDSKPRDIHKASVRDRLLHHAIYRIIYPYFDRKFIFDSYSCRDQKGTHRAINRFRKYALKVSHNNTSTIWILKCDIRKFFVSINHSILKEILKRYTVDVDAVWLLEQVIDSFHTKNRQGVGLPLGNLTSQLLMNIYMNEFDQFVKRKLKLCYYIRYADDFIIFHKNKQYLIDLIPKIEVFLENQLKLSLHPDKVSIKTFASSVDFLGWVHFPHHRVLRTSTKRRMVKKIKNNPSSAAINSYSGLLNHGNAYKLRLLIKNE</sequence>
<dbReference type="CDD" id="cd01651">
    <property type="entry name" value="RT_G2_intron"/>
    <property type="match status" value="1"/>
</dbReference>
<proteinExistence type="predicted"/>
<dbReference type="Pfam" id="PF00078">
    <property type="entry name" value="RVT_1"/>
    <property type="match status" value="1"/>
</dbReference>
<dbReference type="Gene3D" id="3.30.70.270">
    <property type="match status" value="1"/>
</dbReference>
<dbReference type="PANTHER" id="PTHR34047:SF8">
    <property type="entry name" value="PROTEIN YKFC"/>
    <property type="match status" value="1"/>
</dbReference>
<dbReference type="PANTHER" id="PTHR34047">
    <property type="entry name" value="NUCLEAR INTRON MATURASE 1, MITOCHONDRIAL-RELATED"/>
    <property type="match status" value="1"/>
</dbReference>
<dbReference type="InterPro" id="IPR051083">
    <property type="entry name" value="GrpII_Intron_Splice-Mob/Def"/>
</dbReference>
<accession>A0A1G2PX79</accession>
<gene>
    <name evidence="2" type="ORF">A3A97_04935</name>
</gene>
<dbReference type="EMBL" id="MHSW01000012">
    <property type="protein sequence ID" value="OHA52221.1"/>
    <property type="molecule type" value="Genomic_DNA"/>
</dbReference>
<dbReference type="InterPro" id="IPR000477">
    <property type="entry name" value="RT_dom"/>
</dbReference>
<dbReference type="AlphaFoldDB" id="A0A1G2PX79"/>
<dbReference type="SUPFAM" id="SSF56672">
    <property type="entry name" value="DNA/RNA polymerases"/>
    <property type="match status" value="1"/>
</dbReference>
<dbReference type="PROSITE" id="PS50878">
    <property type="entry name" value="RT_POL"/>
    <property type="match status" value="1"/>
</dbReference>
<evidence type="ECO:0000313" key="3">
    <source>
        <dbReference type="Proteomes" id="UP000176951"/>
    </source>
</evidence>
<organism evidence="2 3">
    <name type="scientific">Candidatus Terrybacteria bacterium RIFCSPLOWO2_01_FULL_40_23</name>
    <dbReference type="NCBI Taxonomy" id="1802366"/>
    <lineage>
        <taxon>Bacteria</taxon>
        <taxon>Candidatus Terryibacteriota</taxon>
    </lineage>
</organism>
<dbReference type="Proteomes" id="UP000176951">
    <property type="component" value="Unassembled WGS sequence"/>
</dbReference>
<protein>
    <recommendedName>
        <fullName evidence="1">Reverse transcriptase domain-containing protein</fullName>
    </recommendedName>
</protein>
<dbReference type="InterPro" id="IPR043502">
    <property type="entry name" value="DNA/RNA_pol_sf"/>
</dbReference>
<comment type="caution">
    <text evidence="2">The sequence shown here is derived from an EMBL/GenBank/DDBJ whole genome shotgun (WGS) entry which is preliminary data.</text>
</comment>
<evidence type="ECO:0000313" key="2">
    <source>
        <dbReference type="EMBL" id="OHA52221.1"/>
    </source>
</evidence>
<feature type="domain" description="Reverse transcriptase" evidence="1">
    <location>
        <begin position="1"/>
        <end position="276"/>
    </location>
</feature>
<name>A0A1G2PX79_9BACT</name>
<evidence type="ECO:0000259" key="1">
    <source>
        <dbReference type="PROSITE" id="PS50878"/>
    </source>
</evidence>